<evidence type="ECO:0000256" key="1">
    <source>
        <dbReference type="SAM" id="SignalP"/>
    </source>
</evidence>
<reference evidence="2" key="1">
    <citation type="submission" date="2015-11" db="EMBL/GenBank/DDBJ databases">
        <title>De novo transcriptome assembly of four potential Pierce s Disease insect vectors from Arizona vineyards.</title>
        <authorList>
            <person name="Tassone E.E."/>
        </authorList>
    </citation>
    <scope>NUCLEOTIDE SEQUENCE</scope>
</reference>
<dbReference type="EMBL" id="GEBQ01031269">
    <property type="protein sequence ID" value="JAT08708.1"/>
    <property type="molecule type" value="Transcribed_RNA"/>
</dbReference>
<proteinExistence type="predicted"/>
<dbReference type="AlphaFoldDB" id="A0A1B6KB80"/>
<feature type="signal peptide" evidence="1">
    <location>
        <begin position="1"/>
        <end position="19"/>
    </location>
</feature>
<keyword evidence="1" id="KW-0732">Signal</keyword>
<evidence type="ECO:0000313" key="2">
    <source>
        <dbReference type="EMBL" id="JAT08708.1"/>
    </source>
</evidence>
<gene>
    <name evidence="2" type="ORF">g.3766</name>
</gene>
<sequence>MHALFHITGVVCIAAGVITKLVGKEAVSEYFSKVCQEIQDLDYKIAEALHFMEDGETICPNIRLYNDKVRDVSQYVDGYYDVFANYERLVLERGPRRWFPVHFIEEVAEERFNWTYTDFQTLNSLFKKSQDIYLNIKTKCKKWRKKTEEPTNIWGN</sequence>
<accession>A0A1B6KB80</accession>
<name>A0A1B6KB80_9HEMI</name>
<feature type="chain" id="PRO_5008586425" evidence="1">
    <location>
        <begin position="20"/>
        <end position="156"/>
    </location>
</feature>
<organism evidence="2">
    <name type="scientific">Graphocephala atropunctata</name>
    <dbReference type="NCBI Taxonomy" id="36148"/>
    <lineage>
        <taxon>Eukaryota</taxon>
        <taxon>Metazoa</taxon>
        <taxon>Ecdysozoa</taxon>
        <taxon>Arthropoda</taxon>
        <taxon>Hexapoda</taxon>
        <taxon>Insecta</taxon>
        <taxon>Pterygota</taxon>
        <taxon>Neoptera</taxon>
        <taxon>Paraneoptera</taxon>
        <taxon>Hemiptera</taxon>
        <taxon>Auchenorrhyncha</taxon>
        <taxon>Membracoidea</taxon>
        <taxon>Cicadellidae</taxon>
        <taxon>Cicadellinae</taxon>
        <taxon>Cicadellini</taxon>
        <taxon>Graphocephala</taxon>
    </lineage>
</organism>
<protein>
    <submittedName>
        <fullName evidence="2">Uncharacterized protein</fullName>
    </submittedName>
</protein>